<sequence length="59" mass="6781">RVEQGHAIDIKSFSRCLFNCSRISLRTLRFEEKRHSSRVLVSGKRTFTGSVTKELSDLP</sequence>
<organism evidence="1 2">
    <name type="scientific">Chiloscyllium punctatum</name>
    <name type="common">Brownbanded bambooshark</name>
    <name type="synonym">Hemiscyllium punctatum</name>
    <dbReference type="NCBI Taxonomy" id="137246"/>
    <lineage>
        <taxon>Eukaryota</taxon>
        <taxon>Metazoa</taxon>
        <taxon>Chordata</taxon>
        <taxon>Craniata</taxon>
        <taxon>Vertebrata</taxon>
        <taxon>Chondrichthyes</taxon>
        <taxon>Elasmobranchii</taxon>
        <taxon>Galeomorphii</taxon>
        <taxon>Galeoidea</taxon>
        <taxon>Orectolobiformes</taxon>
        <taxon>Hemiscylliidae</taxon>
        <taxon>Chiloscyllium</taxon>
    </lineage>
</organism>
<name>A0A401RKL1_CHIPU</name>
<evidence type="ECO:0000313" key="1">
    <source>
        <dbReference type="EMBL" id="GCC18721.1"/>
    </source>
</evidence>
<reference evidence="1 2" key="1">
    <citation type="journal article" date="2018" name="Nat. Ecol. Evol.">
        <title>Shark genomes provide insights into elasmobranch evolution and the origin of vertebrates.</title>
        <authorList>
            <person name="Hara Y"/>
            <person name="Yamaguchi K"/>
            <person name="Onimaru K"/>
            <person name="Kadota M"/>
            <person name="Koyanagi M"/>
            <person name="Keeley SD"/>
            <person name="Tatsumi K"/>
            <person name="Tanaka K"/>
            <person name="Motone F"/>
            <person name="Kageyama Y"/>
            <person name="Nozu R"/>
            <person name="Adachi N"/>
            <person name="Nishimura O"/>
            <person name="Nakagawa R"/>
            <person name="Tanegashima C"/>
            <person name="Kiyatake I"/>
            <person name="Matsumoto R"/>
            <person name="Murakumo K"/>
            <person name="Nishida K"/>
            <person name="Terakita A"/>
            <person name="Kuratani S"/>
            <person name="Sato K"/>
            <person name="Hyodo S Kuraku.S."/>
        </authorList>
    </citation>
    <scope>NUCLEOTIDE SEQUENCE [LARGE SCALE GENOMIC DNA]</scope>
</reference>
<proteinExistence type="predicted"/>
<protein>
    <submittedName>
        <fullName evidence="1">Uncharacterized protein</fullName>
    </submittedName>
</protein>
<gene>
    <name evidence="1" type="ORF">chiPu_0021706</name>
</gene>
<feature type="non-terminal residue" evidence="1">
    <location>
        <position position="1"/>
    </location>
</feature>
<accession>A0A401RKL1</accession>
<evidence type="ECO:0000313" key="2">
    <source>
        <dbReference type="Proteomes" id="UP000287033"/>
    </source>
</evidence>
<dbReference type="EMBL" id="BEZZ01004576">
    <property type="protein sequence ID" value="GCC18721.1"/>
    <property type="molecule type" value="Genomic_DNA"/>
</dbReference>
<dbReference type="AlphaFoldDB" id="A0A401RKL1"/>
<dbReference type="Proteomes" id="UP000287033">
    <property type="component" value="Unassembled WGS sequence"/>
</dbReference>
<keyword evidence="2" id="KW-1185">Reference proteome</keyword>
<comment type="caution">
    <text evidence="1">The sequence shown here is derived from an EMBL/GenBank/DDBJ whole genome shotgun (WGS) entry which is preliminary data.</text>
</comment>